<dbReference type="InterPro" id="IPR050832">
    <property type="entry name" value="Bact_Acetyltransf"/>
</dbReference>
<name>Q6TMS9_STRCL</name>
<dbReference type="EMBL" id="AY392415">
    <property type="protein sequence ID" value="AAQ93544.1"/>
    <property type="molecule type" value="Genomic_DNA"/>
</dbReference>
<sequence length="160" mass="17916">MSIVIRALHADDVETVVSFALRSWEPVFRSFEKILGPRLFKAAYPDWRASQAAEIRDNCRPESNPCWVAEHEGRAVGWAALVHDAGSPVAMIEMLAVDPAHQGKGIATQLIETAMTEARTRGCTRIEVWTGGDPGHEPARRTYERSGFTPLPVMHYYREL</sequence>
<protein>
    <submittedName>
        <fullName evidence="3">Uncharacterized protein</fullName>
    </submittedName>
</protein>
<proteinExistence type="predicted"/>
<evidence type="ECO:0000313" key="3">
    <source>
        <dbReference type="EMBL" id="AAQ93544.1"/>
    </source>
</evidence>
<dbReference type="InterPro" id="IPR000182">
    <property type="entry name" value="GNAT_dom"/>
</dbReference>
<dbReference type="CDD" id="cd04301">
    <property type="entry name" value="NAT_SF"/>
    <property type="match status" value="1"/>
</dbReference>
<reference evidence="3" key="1">
    <citation type="submission" date="2003-09" db="EMBL/GenBank/DDBJ databases">
        <title>Characterization of pSCL2, a giant linear plasmid in Streptomyces clavuligerus.</title>
        <authorList>
            <person name="Wu W."/>
            <person name="Roy K.L."/>
        </authorList>
    </citation>
    <scope>NUCLEOTIDE SEQUENCE</scope>
    <source>
        <plasmid evidence="3">pSCL2</plasmid>
    </source>
</reference>
<keyword evidence="2" id="KW-0012">Acyltransferase</keyword>
<keyword evidence="1" id="KW-0808">Transferase</keyword>
<dbReference type="InterPro" id="IPR016181">
    <property type="entry name" value="Acyl_CoA_acyltransferase"/>
</dbReference>
<keyword evidence="3" id="KW-0614">Plasmid</keyword>
<dbReference type="SUPFAM" id="SSF55729">
    <property type="entry name" value="Acyl-CoA N-acyltransferases (Nat)"/>
    <property type="match status" value="1"/>
</dbReference>
<evidence type="ECO:0000256" key="2">
    <source>
        <dbReference type="ARBA" id="ARBA00023315"/>
    </source>
</evidence>
<dbReference type="PANTHER" id="PTHR43877">
    <property type="entry name" value="AMINOALKYLPHOSPHONATE N-ACETYLTRANSFERASE-RELATED-RELATED"/>
    <property type="match status" value="1"/>
</dbReference>
<gene>
    <name evidence="3" type="ORF">pSCL2.5.424.4</name>
</gene>
<dbReference type="Pfam" id="PF00583">
    <property type="entry name" value="Acetyltransf_1"/>
    <property type="match status" value="1"/>
</dbReference>
<accession>Q6TMS9</accession>
<dbReference type="GO" id="GO:0016747">
    <property type="term" value="F:acyltransferase activity, transferring groups other than amino-acyl groups"/>
    <property type="evidence" value="ECO:0007669"/>
    <property type="project" value="InterPro"/>
</dbReference>
<dbReference type="RefSeq" id="WP_003954206.1">
    <property type="nucleotide sequence ID" value="NZ_CM001017.1"/>
</dbReference>
<dbReference type="AlphaFoldDB" id="Q6TMS9"/>
<accession>B5GQZ1</accession>
<geneLocation type="plasmid" evidence="3">
    <name>pSCL2</name>
</geneLocation>
<evidence type="ECO:0000256" key="1">
    <source>
        <dbReference type="ARBA" id="ARBA00022679"/>
    </source>
</evidence>
<organism evidence="3">
    <name type="scientific">Streptomyces clavuligerus</name>
    <dbReference type="NCBI Taxonomy" id="1901"/>
    <lineage>
        <taxon>Bacteria</taxon>
        <taxon>Bacillati</taxon>
        <taxon>Actinomycetota</taxon>
        <taxon>Actinomycetes</taxon>
        <taxon>Kitasatosporales</taxon>
        <taxon>Streptomycetaceae</taxon>
        <taxon>Streptomyces</taxon>
    </lineage>
</organism>
<dbReference type="Gene3D" id="3.40.630.30">
    <property type="match status" value="1"/>
</dbReference>
<dbReference type="PROSITE" id="PS51186">
    <property type="entry name" value="GNAT"/>
    <property type="match status" value="1"/>
</dbReference>